<keyword evidence="6" id="KW-0378">Hydrolase</keyword>
<dbReference type="Pfam" id="PF14543">
    <property type="entry name" value="TAXi_N"/>
    <property type="match status" value="1"/>
</dbReference>
<evidence type="ECO:0000256" key="7">
    <source>
        <dbReference type="ARBA" id="ARBA00022989"/>
    </source>
</evidence>
<dbReference type="OMA" id="SCDSPRC"/>
<comment type="subcellular location">
    <subcellularLocation>
        <location evidence="1">Membrane</location>
    </subcellularLocation>
</comment>
<evidence type="ECO:0000256" key="8">
    <source>
        <dbReference type="ARBA" id="ARBA00023136"/>
    </source>
</evidence>
<keyword evidence="4 9" id="KW-0812">Transmembrane</keyword>
<evidence type="ECO:0000259" key="10">
    <source>
        <dbReference type="PROSITE" id="PS51767"/>
    </source>
</evidence>
<evidence type="ECO:0000313" key="12">
    <source>
        <dbReference type="Proteomes" id="UP000688137"/>
    </source>
</evidence>
<dbReference type="PROSITE" id="PS51767">
    <property type="entry name" value="PEPTIDASE_A1"/>
    <property type="match status" value="1"/>
</dbReference>
<comment type="caution">
    <text evidence="11">The sequence shown here is derived from an EMBL/GenBank/DDBJ whole genome shotgun (WGS) entry which is preliminary data.</text>
</comment>
<evidence type="ECO:0000256" key="1">
    <source>
        <dbReference type="ARBA" id="ARBA00004370"/>
    </source>
</evidence>
<keyword evidence="12" id="KW-1185">Reference proteome</keyword>
<dbReference type="Proteomes" id="UP000688137">
    <property type="component" value="Unassembled WGS sequence"/>
</dbReference>
<keyword evidence="7 9" id="KW-1133">Transmembrane helix</keyword>
<evidence type="ECO:0000256" key="4">
    <source>
        <dbReference type="ARBA" id="ARBA00022692"/>
    </source>
</evidence>
<dbReference type="PANTHER" id="PTHR13683:SF375">
    <property type="entry name" value="PEPTIDASE A1 DOMAIN-CONTAINING PROTEIN"/>
    <property type="match status" value="1"/>
</dbReference>
<keyword evidence="8 9" id="KW-0472">Membrane</keyword>
<reference evidence="11" key="1">
    <citation type="submission" date="2021-01" db="EMBL/GenBank/DDBJ databases">
        <authorList>
            <consortium name="Genoscope - CEA"/>
            <person name="William W."/>
        </authorList>
    </citation>
    <scope>NUCLEOTIDE SEQUENCE</scope>
</reference>
<proteinExistence type="inferred from homology"/>
<dbReference type="InterPro" id="IPR032861">
    <property type="entry name" value="TAXi_N"/>
</dbReference>
<feature type="domain" description="Peptidase A1" evidence="10">
    <location>
        <begin position="34"/>
        <end position="401"/>
    </location>
</feature>
<keyword evidence="5" id="KW-0732">Signal</keyword>
<evidence type="ECO:0000256" key="9">
    <source>
        <dbReference type="SAM" id="Phobius"/>
    </source>
</evidence>
<dbReference type="InterPro" id="IPR033121">
    <property type="entry name" value="PEPTIDASE_A1"/>
</dbReference>
<dbReference type="EMBL" id="CAJJDM010000058">
    <property type="protein sequence ID" value="CAD8076991.1"/>
    <property type="molecule type" value="Genomic_DNA"/>
</dbReference>
<dbReference type="Pfam" id="PF14541">
    <property type="entry name" value="TAXi_C"/>
    <property type="match status" value="1"/>
</dbReference>
<dbReference type="GO" id="GO:0006508">
    <property type="term" value="P:proteolysis"/>
    <property type="evidence" value="ECO:0007669"/>
    <property type="project" value="UniProtKB-KW"/>
</dbReference>
<dbReference type="GO" id="GO:0004190">
    <property type="term" value="F:aspartic-type endopeptidase activity"/>
    <property type="evidence" value="ECO:0007669"/>
    <property type="project" value="InterPro"/>
</dbReference>
<dbReference type="InterPro" id="IPR001461">
    <property type="entry name" value="Aspartic_peptidase_A1"/>
</dbReference>
<gene>
    <name evidence="11" type="ORF">PPRIM_AZ9-3.1.T0570158</name>
</gene>
<evidence type="ECO:0000256" key="5">
    <source>
        <dbReference type="ARBA" id="ARBA00022729"/>
    </source>
</evidence>
<sequence>MFIIFILQLLYVLGQDDDPIHTSVLYGSSDLGYYYVNIYVGNPPQKQSVIIDTASSITAFPCDACDQESQCGNHVDQYYNRTNSSTYKELDCNSSFGECSCLKCFNKQCIFSISYSEGSYLEGFYVNDQVIFGDLLMEAKTSQNESISKKDRSVRSVFGCTTEETYLFKTQLVNGILGLSPKTNTTLAFPSIVDDIYNQENGMKLFFSICIGRINGYMTIGQYDFSRHQKNSTYYTINYFPSQNHPFYVVKISEIRVNNKTILPGSDLQQGEGTFICSGCTIIYAHPHVTRELVNVFVCDSPNCPNMEYFEDTACYIYDQTLHGSYEQFISFFPTYEFVMDNNFILDWTPKDYLTKSIKQDDAYCLPVQKYYGNRKVFLGQVWMRNWDIGFDKENQTLTFVRSNCSSDNLKHNFTADDLFLEELNQSNITLKKRYPPPIDIDQEFAYESVRVIAVFIISIIIIILIFCIRRIYLNRKIQIVSKIPEDEDETQKTVQSKVFVAQ</sequence>
<evidence type="ECO:0000256" key="3">
    <source>
        <dbReference type="ARBA" id="ARBA00022670"/>
    </source>
</evidence>
<evidence type="ECO:0000256" key="6">
    <source>
        <dbReference type="ARBA" id="ARBA00022801"/>
    </source>
</evidence>
<dbReference type="FunFam" id="2.40.70.10:FF:000227">
    <property type="entry name" value="Uncharacterized protein"/>
    <property type="match status" value="1"/>
</dbReference>
<evidence type="ECO:0000256" key="2">
    <source>
        <dbReference type="ARBA" id="ARBA00007447"/>
    </source>
</evidence>
<dbReference type="PANTHER" id="PTHR13683">
    <property type="entry name" value="ASPARTYL PROTEASES"/>
    <property type="match status" value="1"/>
</dbReference>
<dbReference type="GO" id="GO:0016020">
    <property type="term" value="C:membrane"/>
    <property type="evidence" value="ECO:0007669"/>
    <property type="project" value="UniProtKB-SubCell"/>
</dbReference>
<protein>
    <recommendedName>
        <fullName evidence="10">Peptidase A1 domain-containing protein</fullName>
    </recommendedName>
</protein>
<feature type="transmembrane region" description="Helical" evidence="9">
    <location>
        <begin position="452"/>
        <end position="473"/>
    </location>
</feature>
<organism evidence="11 12">
    <name type="scientific">Paramecium primaurelia</name>
    <dbReference type="NCBI Taxonomy" id="5886"/>
    <lineage>
        <taxon>Eukaryota</taxon>
        <taxon>Sar</taxon>
        <taxon>Alveolata</taxon>
        <taxon>Ciliophora</taxon>
        <taxon>Intramacronucleata</taxon>
        <taxon>Oligohymenophorea</taxon>
        <taxon>Peniculida</taxon>
        <taxon>Parameciidae</taxon>
        <taxon>Paramecium</taxon>
    </lineage>
</organism>
<comment type="similarity">
    <text evidence="2">Belongs to the peptidase A1 family.</text>
</comment>
<keyword evidence="3" id="KW-0645">Protease</keyword>
<name>A0A8S1MF24_PARPR</name>
<dbReference type="AlphaFoldDB" id="A0A8S1MF24"/>
<dbReference type="InterPro" id="IPR032799">
    <property type="entry name" value="TAXi_C"/>
</dbReference>
<accession>A0A8S1MF24</accession>
<evidence type="ECO:0000313" key="11">
    <source>
        <dbReference type="EMBL" id="CAD8076991.1"/>
    </source>
</evidence>